<dbReference type="RefSeq" id="WP_241348693.1">
    <property type="nucleotide sequence ID" value="NZ_JAKZGP010000034.1"/>
</dbReference>
<comment type="caution">
    <text evidence="3">The sequence shown here is derived from an EMBL/GenBank/DDBJ whole genome shotgun (WGS) entry which is preliminary data.</text>
</comment>
<dbReference type="InterPro" id="IPR058058">
    <property type="entry name" value="CBU_0592-like"/>
</dbReference>
<dbReference type="NCBIfam" id="NF047864">
    <property type="entry name" value="CBU_0592_membra"/>
    <property type="match status" value="1"/>
</dbReference>
<accession>A0ABS9V295</accession>
<reference evidence="3" key="1">
    <citation type="submission" date="2022-03" db="EMBL/GenBank/DDBJ databases">
        <title>De novo assembled genomes of Belliella spp. (Cyclobacteriaceae) strains.</title>
        <authorList>
            <person name="Szabo A."/>
            <person name="Korponai K."/>
            <person name="Felfoldi T."/>
        </authorList>
    </citation>
    <scope>NUCLEOTIDE SEQUENCE</scope>
    <source>
        <strain evidence="3">DSM 111904</strain>
    </source>
</reference>
<evidence type="ECO:0000259" key="2">
    <source>
        <dbReference type="Pfam" id="PF26604"/>
    </source>
</evidence>
<dbReference type="Pfam" id="PF26604">
    <property type="entry name" value="CBU_0592"/>
    <property type="match status" value="1"/>
</dbReference>
<proteinExistence type="predicted"/>
<gene>
    <name evidence="3" type="ORF">MM239_13035</name>
</gene>
<evidence type="ECO:0000256" key="1">
    <source>
        <dbReference type="SAM" id="Phobius"/>
    </source>
</evidence>
<evidence type="ECO:0000313" key="3">
    <source>
        <dbReference type="EMBL" id="MCH7410325.1"/>
    </source>
</evidence>
<keyword evidence="1" id="KW-0812">Transmembrane</keyword>
<evidence type="ECO:0000313" key="4">
    <source>
        <dbReference type="Proteomes" id="UP001165489"/>
    </source>
</evidence>
<dbReference type="Proteomes" id="UP001165489">
    <property type="component" value="Unassembled WGS sequence"/>
</dbReference>
<dbReference type="EMBL" id="JAKZGP010000034">
    <property type="protein sequence ID" value="MCH7410325.1"/>
    <property type="molecule type" value="Genomic_DNA"/>
</dbReference>
<keyword evidence="4" id="KW-1185">Reference proteome</keyword>
<keyword evidence="1" id="KW-1133">Transmembrane helix</keyword>
<sequence>MTDVKFWMDSLGWLGALCFLISYFLLITKKWKSNSMRYHFANLLGAILLVVNTYYDASFPSVFINGAWGIIALLGMKMDWQNAKHESSKK</sequence>
<feature type="transmembrane region" description="Helical" evidence="1">
    <location>
        <begin position="38"/>
        <end position="55"/>
    </location>
</feature>
<organism evidence="3 4">
    <name type="scientific">Belliella filtrata</name>
    <dbReference type="NCBI Taxonomy" id="2923435"/>
    <lineage>
        <taxon>Bacteria</taxon>
        <taxon>Pseudomonadati</taxon>
        <taxon>Bacteroidota</taxon>
        <taxon>Cytophagia</taxon>
        <taxon>Cytophagales</taxon>
        <taxon>Cyclobacteriaceae</taxon>
        <taxon>Belliella</taxon>
    </lineage>
</organism>
<keyword evidence="1" id="KW-0472">Membrane</keyword>
<name>A0ABS9V295_9BACT</name>
<protein>
    <recommendedName>
        <fullName evidence="2">CBU-0592-like domain-containing protein</fullName>
    </recommendedName>
</protein>
<feature type="transmembrane region" description="Helical" evidence="1">
    <location>
        <begin position="6"/>
        <end position="26"/>
    </location>
</feature>
<feature type="domain" description="CBU-0592-like" evidence="2">
    <location>
        <begin position="9"/>
        <end position="76"/>
    </location>
</feature>